<dbReference type="PROSITE" id="PS51007">
    <property type="entry name" value="CYTC"/>
    <property type="match status" value="1"/>
</dbReference>
<dbReference type="SUPFAM" id="SSF49503">
    <property type="entry name" value="Cupredoxins"/>
    <property type="match status" value="1"/>
</dbReference>
<dbReference type="SUPFAM" id="SSF49785">
    <property type="entry name" value="Galactose-binding domain-like"/>
    <property type="match status" value="1"/>
</dbReference>
<dbReference type="RefSeq" id="WP_145032076.1">
    <property type="nucleotide sequence ID" value="NZ_CP036271.1"/>
</dbReference>
<feature type="compositionally biased region" description="Polar residues" evidence="10">
    <location>
        <begin position="449"/>
        <end position="462"/>
    </location>
</feature>
<feature type="region of interest" description="Disordered" evidence="10">
    <location>
        <begin position="340"/>
        <end position="384"/>
    </location>
</feature>
<accession>A0A517SI45</accession>
<dbReference type="Gene3D" id="2.120.10.30">
    <property type="entry name" value="TolB, C-terminal domain"/>
    <property type="match status" value="1"/>
</dbReference>
<dbReference type="GO" id="GO:0020037">
    <property type="term" value="F:heme binding"/>
    <property type="evidence" value="ECO:0007669"/>
    <property type="project" value="InterPro"/>
</dbReference>
<dbReference type="SUPFAM" id="SSF52266">
    <property type="entry name" value="SGNH hydrolase"/>
    <property type="match status" value="1"/>
</dbReference>
<evidence type="ECO:0000256" key="2">
    <source>
        <dbReference type="ARBA" id="ARBA00022617"/>
    </source>
</evidence>
<gene>
    <name evidence="13" type="ORF">Pan44_38330</name>
</gene>
<protein>
    <submittedName>
        <fullName evidence="13">Auracyanin-A</fullName>
    </submittedName>
</protein>
<dbReference type="Pfam" id="PF06283">
    <property type="entry name" value="ThuA"/>
    <property type="match status" value="1"/>
</dbReference>
<name>A0A517SI45_9PLAN</name>
<evidence type="ECO:0000256" key="11">
    <source>
        <dbReference type="SAM" id="SignalP"/>
    </source>
</evidence>
<dbReference type="InterPro" id="IPR029010">
    <property type="entry name" value="ThuA-like"/>
</dbReference>
<dbReference type="PANTHER" id="PTHR33546">
    <property type="entry name" value="LARGE, MULTIFUNCTIONAL SECRETED PROTEIN-RELATED"/>
    <property type="match status" value="1"/>
</dbReference>
<evidence type="ECO:0000256" key="3">
    <source>
        <dbReference type="ARBA" id="ARBA00022723"/>
    </source>
</evidence>
<dbReference type="InParanoid" id="A0A517SI45"/>
<keyword evidence="7" id="KW-0186">Copper</keyword>
<feature type="region of interest" description="Disordered" evidence="10">
    <location>
        <begin position="536"/>
        <end position="562"/>
    </location>
</feature>
<evidence type="ECO:0000256" key="4">
    <source>
        <dbReference type="ARBA" id="ARBA00022837"/>
    </source>
</evidence>
<evidence type="ECO:0000256" key="8">
    <source>
        <dbReference type="ARBA" id="ARBA00023157"/>
    </source>
</evidence>
<dbReference type="Proteomes" id="UP000315700">
    <property type="component" value="Chromosome"/>
</dbReference>
<dbReference type="KEGG" id="ccos:Pan44_38330"/>
<dbReference type="CDD" id="cd01834">
    <property type="entry name" value="SGNH_hydrolase_like_2"/>
    <property type="match status" value="1"/>
</dbReference>
<dbReference type="SMART" id="SM00607">
    <property type="entry name" value="FTP"/>
    <property type="match status" value="1"/>
</dbReference>
<evidence type="ECO:0000313" key="13">
    <source>
        <dbReference type="EMBL" id="QDT55785.1"/>
    </source>
</evidence>
<dbReference type="OrthoDB" id="228131at2"/>
<organism evidence="13 14">
    <name type="scientific">Caulifigura coniformis</name>
    <dbReference type="NCBI Taxonomy" id="2527983"/>
    <lineage>
        <taxon>Bacteria</taxon>
        <taxon>Pseudomonadati</taxon>
        <taxon>Planctomycetota</taxon>
        <taxon>Planctomycetia</taxon>
        <taxon>Planctomycetales</taxon>
        <taxon>Planctomycetaceae</taxon>
        <taxon>Caulifigura</taxon>
    </lineage>
</organism>
<feature type="domain" description="Cytochrome c" evidence="12">
    <location>
        <begin position="1563"/>
        <end position="1708"/>
    </location>
</feature>
<proteinExistence type="predicted"/>
<dbReference type="InterPro" id="IPR011042">
    <property type="entry name" value="6-blade_b-propeller_TolB-like"/>
</dbReference>
<dbReference type="Pfam" id="PF22633">
    <property type="entry name" value="F5_F8_type_C_2"/>
    <property type="match status" value="1"/>
</dbReference>
<dbReference type="SUPFAM" id="SSF46626">
    <property type="entry name" value="Cytochrome c"/>
    <property type="match status" value="1"/>
</dbReference>
<dbReference type="InterPro" id="IPR013428">
    <property type="entry name" value="Membrane-bound_put_N"/>
</dbReference>
<keyword evidence="3 9" id="KW-0479">Metal-binding</keyword>
<feature type="signal peptide" evidence="11">
    <location>
        <begin position="1"/>
        <end position="34"/>
    </location>
</feature>
<feature type="region of interest" description="Disordered" evidence="10">
    <location>
        <begin position="416"/>
        <end position="462"/>
    </location>
</feature>
<dbReference type="InterPro" id="IPR036909">
    <property type="entry name" value="Cyt_c-like_dom_sf"/>
</dbReference>
<dbReference type="Gene3D" id="2.60.120.260">
    <property type="entry name" value="Galactose-binding domain-like"/>
    <property type="match status" value="1"/>
</dbReference>
<keyword evidence="11" id="KW-0732">Signal</keyword>
<keyword evidence="6 9" id="KW-0408">Iron</keyword>
<keyword evidence="8" id="KW-1015">Disulfide bond</keyword>
<evidence type="ECO:0000256" key="7">
    <source>
        <dbReference type="ARBA" id="ARBA00023008"/>
    </source>
</evidence>
<evidence type="ECO:0000256" key="5">
    <source>
        <dbReference type="ARBA" id="ARBA00022982"/>
    </source>
</evidence>
<dbReference type="InterPro" id="IPR006585">
    <property type="entry name" value="FTP1"/>
</dbReference>
<feature type="compositionally biased region" description="Low complexity" evidence="10">
    <location>
        <begin position="361"/>
        <end position="383"/>
    </location>
</feature>
<keyword evidence="1" id="KW-0813">Transport</keyword>
<evidence type="ECO:0000256" key="6">
    <source>
        <dbReference type="ARBA" id="ARBA00023004"/>
    </source>
</evidence>
<dbReference type="CDD" id="cd04233">
    <property type="entry name" value="Auracyanin"/>
    <property type="match status" value="1"/>
</dbReference>
<dbReference type="Gene3D" id="3.40.50.1110">
    <property type="entry name" value="SGNH hydrolase"/>
    <property type="match status" value="1"/>
</dbReference>
<dbReference type="PROSITE" id="PS00196">
    <property type="entry name" value="COPPER_BLUE"/>
    <property type="match status" value="1"/>
</dbReference>
<dbReference type="InterPro" id="IPR008979">
    <property type="entry name" value="Galactose-bd-like_sf"/>
</dbReference>
<feature type="region of interest" description="Disordered" evidence="10">
    <location>
        <begin position="239"/>
        <end position="263"/>
    </location>
</feature>
<dbReference type="InterPro" id="IPR055557">
    <property type="entry name" value="DUF7133"/>
</dbReference>
<keyword evidence="2 9" id="KW-0349">Heme</keyword>
<dbReference type="InterPro" id="IPR013427">
    <property type="entry name" value="Haem-bd_dom_put"/>
</dbReference>
<dbReference type="InterPro" id="IPR000923">
    <property type="entry name" value="BlueCu_1"/>
</dbReference>
<dbReference type="Pfam" id="PF13472">
    <property type="entry name" value="Lipase_GDSL_2"/>
    <property type="match status" value="1"/>
</dbReference>
<dbReference type="Pfam" id="PF00127">
    <property type="entry name" value="Copper-bind"/>
    <property type="match status" value="1"/>
</dbReference>
<reference evidence="13 14" key="1">
    <citation type="submission" date="2019-02" db="EMBL/GenBank/DDBJ databases">
        <title>Deep-cultivation of Planctomycetes and their phenomic and genomic characterization uncovers novel biology.</title>
        <authorList>
            <person name="Wiegand S."/>
            <person name="Jogler M."/>
            <person name="Boedeker C."/>
            <person name="Pinto D."/>
            <person name="Vollmers J."/>
            <person name="Rivas-Marin E."/>
            <person name="Kohn T."/>
            <person name="Peeters S.H."/>
            <person name="Heuer A."/>
            <person name="Rast P."/>
            <person name="Oberbeckmann S."/>
            <person name="Bunk B."/>
            <person name="Jeske O."/>
            <person name="Meyerdierks A."/>
            <person name="Storesund J.E."/>
            <person name="Kallscheuer N."/>
            <person name="Luecker S."/>
            <person name="Lage O.M."/>
            <person name="Pohl T."/>
            <person name="Merkel B.J."/>
            <person name="Hornburger P."/>
            <person name="Mueller R.-W."/>
            <person name="Bruemmer F."/>
            <person name="Labrenz M."/>
            <person name="Spormann A.M."/>
            <person name="Op den Camp H."/>
            <person name="Overmann J."/>
            <person name="Amann R."/>
            <person name="Jetten M.S.M."/>
            <person name="Mascher T."/>
            <person name="Medema M.H."/>
            <person name="Devos D.P."/>
            <person name="Kaster A.-K."/>
            <person name="Ovreas L."/>
            <person name="Rohde M."/>
            <person name="Galperin M.Y."/>
            <person name="Jogler C."/>
        </authorList>
    </citation>
    <scope>NUCLEOTIDE SEQUENCE [LARGE SCALE GENOMIC DNA]</scope>
    <source>
        <strain evidence="13 14">Pan44</strain>
    </source>
</reference>
<dbReference type="Pfam" id="PF23500">
    <property type="entry name" value="DUF7133"/>
    <property type="match status" value="1"/>
</dbReference>
<dbReference type="EMBL" id="CP036271">
    <property type="protein sequence ID" value="QDT55785.1"/>
    <property type="molecule type" value="Genomic_DNA"/>
</dbReference>
<dbReference type="GO" id="GO:0016788">
    <property type="term" value="F:hydrolase activity, acting on ester bonds"/>
    <property type="evidence" value="ECO:0007669"/>
    <property type="project" value="UniProtKB-ARBA"/>
</dbReference>
<dbReference type="Gene3D" id="1.10.760.10">
    <property type="entry name" value="Cytochrome c-like domain"/>
    <property type="match status" value="1"/>
</dbReference>
<dbReference type="SUPFAM" id="SSF63829">
    <property type="entry name" value="Calcium-dependent phosphotriesterase"/>
    <property type="match status" value="2"/>
</dbReference>
<evidence type="ECO:0000313" key="14">
    <source>
        <dbReference type="Proteomes" id="UP000315700"/>
    </source>
</evidence>
<dbReference type="InterPro" id="IPR008972">
    <property type="entry name" value="Cupredoxin"/>
</dbReference>
<dbReference type="Gene3D" id="3.40.50.880">
    <property type="match status" value="1"/>
</dbReference>
<keyword evidence="4" id="KW-0106">Calcium</keyword>
<dbReference type="InterPro" id="IPR029062">
    <property type="entry name" value="Class_I_gatase-like"/>
</dbReference>
<dbReference type="NCBIfam" id="TIGR02603">
    <property type="entry name" value="CxxCH_TIGR02603"/>
    <property type="match status" value="1"/>
</dbReference>
<dbReference type="PANTHER" id="PTHR33546:SF1">
    <property type="entry name" value="LARGE, MULTIFUNCTIONAL SECRETED PROTEIN"/>
    <property type="match status" value="1"/>
</dbReference>
<dbReference type="GO" id="GO:0009055">
    <property type="term" value="F:electron transfer activity"/>
    <property type="evidence" value="ECO:0007669"/>
    <property type="project" value="InterPro"/>
</dbReference>
<keyword evidence="14" id="KW-1185">Reference proteome</keyword>
<keyword evidence="5" id="KW-0249">Electron transport</keyword>
<evidence type="ECO:0000256" key="9">
    <source>
        <dbReference type="PROSITE-ProRule" id="PRU00433"/>
    </source>
</evidence>
<evidence type="ECO:0000259" key="12">
    <source>
        <dbReference type="PROSITE" id="PS51007"/>
    </source>
</evidence>
<dbReference type="Gene3D" id="2.60.40.420">
    <property type="entry name" value="Cupredoxins - blue copper proteins"/>
    <property type="match status" value="1"/>
</dbReference>
<evidence type="ECO:0000256" key="10">
    <source>
        <dbReference type="SAM" id="MobiDB-lite"/>
    </source>
</evidence>
<dbReference type="SUPFAM" id="SSF52317">
    <property type="entry name" value="Class I glutamine amidotransferase-like"/>
    <property type="match status" value="1"/>
</dbReference>
<dbReference type="Pfam" id="PF00034">
    <property type="entry name" value="Cytochrom_C"/>
    <property type="match status" value="1"/>
</dbReference>
<dbReference type="InterPro" id="IPR013830">
    <property type="entry name" value="SGNH_hydro"/>
</dbReference>
<dbReference type="NCBIfam" id="TIGR02604">
    <property type="entry name" value="Piru_Ver_Nterm"/>
    <property type="match status" value="1"/>
</dbReference>
<dbReference type="InterPro" id="IPR028871">
    <property type="entry name" value="BlueCu_1_BS"/>
</dbReference>
<dbReference type="GO" id="GO:0005507">
    <property type="term" value="F:copper ion binding"/>
    <property type="evidence" value="ECO:0007669"/>
    <property type="project" value="InterPro"/>
</dbReference>
<feature type="chain" id="PRO_5021795898" evidence="11">
    <location>
        <begin position="35"/>
        <end position="1719"/>
    </location>
</feature>
<sequence precursor="true">MKRFHPTDACSLWIAAWRFVCLCAAFVPAGVASAGPLVFEGNAGSGKGKHIVFLAGDHEYRSEETLPALARLLAKHHGFKCTVLFNIDPTTGEIVAGNSNMPGMEALDTADLAVVFLRFQDFPREQMKHFDDYLDRGGPIVGLRTATHAFKMTAASPFPKYSYDYKGTDYELGFGHQVLGQTWVGHYGKNHTQSTRITIVDDRKTHPILRGVKDIWVQAGGYVGKPTDGEVLTLAQPLNGMAPDSPTDETKPPMPSEWTRSYKSASGRTGRVFTSLYGTPEDLLNDGYRRMLVNGCFWAVGLEDSIMPDADIRFVGPFQPNTFAGGRYARGIRPQMYAGFESPIPATHDTRGPAPKPARQPGGKESAAKPAAAGAEKGTTAAKVTSKPARIVRIELPGEKRILTLAEVEVFSGGKNVARGGKATQSSTNGPGVAARGIDGNKDPDWSRGGQTHTTNSGSSNPWWEVDLGKAVDVEKITVANRKGFERRLDGFTLALLDADRREVFRITNVAAPESLEIDVKGGGKLAYATYDGKPDSEAATGQRIAKGAPAKAGEQKASEASNEPVLFDVPADYRDPAAFAFQKNDVVAIVGNGLPDRMQHDGWLETLLQNELKGRQLRLRNLSASGDRPDSFPRSQGAASMTEYLRHVKADVVLAFFGYNESFSGVEKADEHRQKLVAFVKKTRGSKANGKSFPRIVLFSPIAHEDTHNPNLPDGKAHNIQLEAYTKATEAAAKEAGVGFVDLFHPSLELYRAARTPLTINGVHLTEEGNRQLAEVIASALLGHAVSSSASLQPLRNAVIVKDMHWNNRYRARDGNDVWGGRSTLAFTNDQTNAVVLQHEQSMLDVMTASRDSRVWGLADGKELNVDDSNVPGPIEVISNVGGKSKSSSALKEGTLNYISGEEGIAHMGVAKGFEVSLFADESRFPQLANPVQLQFDTRDRLWAAVWPTYPKWEPLKEMNDAIIILHDDDNDARADRVTEFARVQNPLGFEFWNGGVIVNCAPEILFLKDTDGDDVADVRTILLQGLDSSDTHHGANNFIYGPDGGIYWQSGVFMMHNHEHPWGPSLQAEASAMFRFDPRRFTIAMHAINSPNPHGIAFDSWGYHYATDGTGGRAYQVRPEGAGFKMHELLKKEVRPVTACEVVSSSHFPESMQGDFLILNVIGFLGMKHYHLERNAETGAVWGEPAGDELTVTTINADGSKTEDRSRGLMMSGDKNFRPSDAIFAPDGSLYFSDWHNVIIGHMQHNVRDPNRDHAHGRIYRMTAKGRPLQKPVPIDGQPVTALLDNLKSPIDGVRHRTRVELSERDTAEVIAATREWIKQFDPNSAADAHHLLEALWVHQQHNVRNPELLGVLLKSPEPHARVAANTVRHLWTNVERSMRGGVIAGAREAAAKKSGVLSETPELTTIRIATVPERMMYDVTKLTVKPGRKVSLTFANVDFMPHNILLVKPGKADDVGLKAIALGARGFEVGFVPESPDILWSSRLVDYGDEQVIEFTAPSEEGAYPYICSFPGHHLIMRGTLFVTNDLKDFLARNPESVPTITEWKVADLATDLARVGQHRNFARGKQLFTTLACVQCHQMGKEGVALSRNLTVGPNLDDVVKKHKGDAKLVLQEILDPSKNVEEKYRSVILQLQDGTAVTGNVIAEDDDSLTLLTGPAPAKERKIARIAIEQQKFSTLSLMPVGLLNSLDKEQILDLLAYVLAGGNADSAAFKHAH</sequence>
<dbReference type="InterPro" id="IPR009056">
    <property type="entry name" value="Cyt_c-like_dom"/>
</dbReference>
<dbReference type="InterPro" id="IPR036514">
    <property type="entry name" value="SGNH_hydro_sf"/>
</dbReference>
<evidence type="ECO:0000256" key="1">
    <source>
        <dbReference type="ARBA" id="ARBA00022448"/>
    </source>
</evidence>